<name>B9SYU1_RICCO</name>
<reference evidence="3" key="1">
    <citation type="journal article" date="2010" name="Nat. Biotechnol.">
        <title>Draft genome sequence of the oilseed species Ricinus communis.</title>
        <authorList>
            <person name="Chan A.P."/>
            <person name="Crabtree J."/>
            <person name="Zhao Q."/>
            <person name="Lorenzi H."/>
            <person name="Orvis J."/>
            <person name="Puiu D."/>
            <person name="Melake-Berhan A."/>
            <person name="Jones K.M."/>
            <person name="Redman J."/>
            <person name="Chen G."/>
            <person name="Cahoon E.B."/>
            <person name="Gedil M."/>
            <person name="Stanke M."/>
            <person name="Haas B.J."/>
            <person name="Wortman J.R."/>
            <person name="Fraser-Liggett C.M."/>
            <person name="Ravel J."/>
            <person name="Rabinowicz P.D."/>
        </authorList>
    </citation>
    <scope>NUCLEOTIDE SEQUENCE [LARGE SCALE GENOMIC DNA]</scope>
    <source>
        <strain evidence="3">cv. Hale</strain>
    </source>
</reference>
<gene>
    <name evidence="2" type="ORF">RCOM_0363150</name>
</gene>
<evidence type="ECO:0000313" key="3">
    <source>
        <dbReference type="Proteomes" id="UP000008311"/>
    </source>
</evidence>
<dbReference type="AlphaFoldDB" id="B9SYU1"/>
<keyword evidence="3" id="KW-1185">Reference proteome</keyword>
<feature type="transmembrane region" description="Helical" evidence="1">
    <location>
        <begin position="20"/>
        <end position="42"/>
    </location>
</feature>
<dbReference type="EMBL" id="EQ974258">
    <property type="protein sequence ID" value="EEF31245.1"/>
    <property type="molecule type" value="Genomic_DNA"/>
</dbReference>
<evidence type="ECO:0000313" key="2">
    <source>
        <dbReference type="EMBL" id="EEF31245.1"/>
    </source>
</evidence>
<organism evidence="2 3">
    <name type="scientific">Ricinus communis</name>
    <name type="common">Castor bean</name>
    <dbReference type="NCBI Taxonomy" id="3988"/>
    <lineage>
        <taxon>Eukaryota</taxon>
        <taxon>Viridiplantae</taxon>
        <taxon>Streptophyta</taxon>
        <taxon>Embryophyta</taxon>
        <taxon>Tracheophyta</taxon>
        <taxon>Spermatophyta</taxon>
        <taxon>Magnoliopsida</taxon>
        <taxon>eudicotyledons</taxon>
        <taxon>Gunneridae</taxon>
        <taxon>Pentapetalae</taxon>
        <taxon>rosids</taxon>
        <taxon>fabids</taxon>
        <taxon>Malpighiales</taxon>
        <taxon>Euphorbiaceae</taxon>
        <taxon>Acalyphoideae</taxon>
        <taxon>Acalypheae</taxon>
        <taxon>Ricinus</taxon>
    </lineage>
</organism>
<accession>B9SYU1</accession>
<protein>
    <submittedName>
        <fullName evidence="2">Uncharacterized protein</fullName>
    </submittedName>
</protein>
<keyword evidence="1" id="KW-0812">Transmembrane</keyword>
<keyword evidence="1" id="KW-1133">Transmembrane helix</keyword>
<dbReference type="InParanoid" id="B9SYU1"/>
<keyword evidence="1" id="KW-0472">Membrane</keyword>
<proteinExistence type="predicted"/>
<sequence>MELLRFHLIVEDQQRRPLLLVQQIINVVACSAVAPSAVVAFVNSERCSKQQGI</sequence>
<evidence type="ECO:0000256" key="1">
    <source>
        <dbReference type="SAM" id="Phobius"/>
    </source>
</evidence>
<dbReference type="Proteomes" id="UP000008311">
    <property type="component" value="Unassembled WGS sequence"/>
</dbReference>